<accession>A0AAN6D9L9</accession>
<dbReference type="InterPro" id="IPR036282">
    <property type="entry name" value="Glutathione-S-Trfase_C_sf"/>
</dbReference>
<evidence type="ECO:0000256" key="1">
    <source>
        <dbReference type="RuleBase" id="RU003494"/>
    </source>
</evidence>
<dbReference type="EMBL" id="JAHLUH010000002">
    <property type="protein sequence ID" value="KAG7729842.1"/>
    <property type="molecule type" value="Genomic_DNA"/>
</dbReference>
<dbReference type="Proteomes" id="UP000697297">
    <property type="component" value="Unassembled WGS sequence"/>
</dbReference>
<comment type="caution">
    <text evidence="3">The sequence shown here is derived from an EMBL/GenBank/DDBJ whole genome shotgun (WGS) entry which is preliminary data.</text>
</comment>
<dbReference type="CDD" id="cd03181">
    <property type="entry name" value="GST_C_EF1Bgamma_like"/>
    <property type="match status" value="1"/>
</dbReference>
<reference evidence="3 5" key="1">
    <citation type="journal article" date="2021" name="G3 (Bethesda)">
        <title>Genomic diversity, chromosomal rearrangements, and interspecies hybridization in the ogataea polymorpha species complex.</title>
        <authorList>
            <person name="Hanson S.J."/>
            <person name="Cinneide E.O."/>
            <person name="Salzberg L.I."/>
            <person name="Wolfe K.H."/>
            <person name="McGowan J."/>
            <person name="Fitzpatrick D.A."/>
            <person name="Matlin K."/>
        </authorList>
    </citation>
    <scope>NUCLEOTIDE SEQUENCE</scope>
    <source>
        <strain evidence="4">81-436-3</strain>
        <strain evidence="3">83-405-1</strain>
    </source>
</reference>
<dbReference type="CDD" id="cd03044">
    <property type="entry name" value="GST_N_EF1Bgamma"/>
    <property type="match status" value="1"/>
</dbReference>
<dbReference type="Pfam" id="PF00043">
    <property type="entry name" value="GST_C"/>
    <property type="match status" value="1"/>
</dbReference>
<proteinExistence type="inferred from homology"/>
<dbReference type="PANTHER" id="PTHR43986:SF1">
    <property type="entry name" value="ELONGATION FACTOR 1-GAMMA"/>
    <property type="match status" value="1"/>
</dbReference>
<dbReference type="FunFam" id="3.40.30.10:FF:000142">
    <property type="entry name" value="Elongation factor 1 gamma"/>
    <property type="match status" value="1"/>
</dbReference>
<dbReference type="GO" id="GO:0006414">
    <property type="term" value="P:translational elongation"/>
    <property type="evidence" value="ECO:0007669"/>
    <property type="project" value="TreeGrafter"/>
</dbReference>
<evidence type="ECO:0000259" key="2">
    <source>
        <dbReference type="PROSITE" id="PS50405"/>
    </source>
</evidence>
<dbReference type="Proteomes" id="UP000738402">
    <property type="component" value="Unassembled WGS sequence"/>
</dbReference>
<dbReference type="PANTHER" id="PTHR43986">
    <property type="entry name" value="ELONGATION FACTOR 1-GAMMA"/>
    <property type="match status" value="1"/>
</dbReference>
<gene>
    <name evidence="3" type="ORF">KL933_000922</name>
    <name evidence="4" type="ORF">KL946_001576</name>
</gene>
<dbReference type="SFLD" id="SFLDG00358">
    <property type="entry name" value="Main_(cytGST)"/>
    <property type="match status" value="1"/>
</dbReference>
<keyword evidence="5" id="KW-1185">Reference proteome</keyword>
<dbReference type="Gene3D" id="3.40.30.10">
    <property type="entry name" value="Glutaredoxin"/>
    <property type="match status" value="1"/>
</dbReference>
<dbReference type="GO" id="GO:0005634">
    <property type="term" value="C:nucleus"/>
    <property type="evidence" value="ECO:0007669"/>
    <property type="project" value="TreeGrafter"/>
</dbReference>
<dbReference type="InterPro" id="IPR004045">
    <property type="entry name" value="Glutathione_S-Trfase_N"/>
</dbReference>
<dbReference type="EMBL" id="JAHLUN010000003">
    <property type="protein sequence ID" value="KAG7767477.1"/>
    <property type="molecule type" value="Genomic_DNA"/>
</dbReference>
<dbReference type="AlphaFoldDB" id="A0AAN6D9L9"/>
<name>A0AAN6D9L9_9ASCO</name>
<evidence type="ECO:0000313" key="6">
    <source>
        <dbReference type="Proteomes" id="UP000738402"/>
    </source>
</evidence>
<dbReference type="GO" id="GO:0005737">
    <property type="term" value="C:cytoplasm"/>
    <property type="evidence" value="ECO:0007669"/>
    <property type="project" value="TreeGrafter"/>
</dbReference>
<dbReference type="Pfam" id="PF02798">
    <property type="entry name" value="GST_N"/>
    <property type="match status" value="1"/>
</dbReference>
<dbReference type="FunFam" id="1.20.1050.10:FF:000006">
    <property type="entry name" value="Elongation factor 1 gamma"/>
    <property type="match status" value="1"/>
</dbReference>
<evidence type="ECO:0000313" key="5">
    <source>
        <dbReference type="Proteomes" id="UP000697297"/>
    </source>
</evidence>
<feature type="domain" description="GST C-terminal" evidence="2">
    <location>
        <begin position="83"/>
        <end position="210"/>
    </location>
</feature>
<comment type="similarity">
    <text evidence="1">Belongs to the GST superfamily.</text>
</comment>
<dbReference type="InterPro" id="IPR040079">
    <property type="entry name" value="Glutathione_S-Trfase"/>
</dbReference>
<dbReference type="InterPro" id="IPR004046">
    <property type="entry name" value="GST_C"/>
</dbReference>
<dbReference type="SFLD" id="SFLDS00019">
    <property type="entry name" value="Glutathione_Transferase_(cytos"/>
    <property type="match status" value="1"/>
</dbReference>
<evidence type="ECO:0000313" key="4">
    <source>
        <dbReference type="EMBL" id="KAG7767477.1"/>
    </source>
</evidence>
<dbReference type="PROSITE" id="PS50405">
    <property type="entry name" value="GST_CTER"/>
    <property type="match status" value="1"/>
</dbReference>
<organism evidence="3 6">
    <name type="scientific">Ogataea haglerorum</name>
    <dbReference type="NCBI Taxonomy" id="1937702"/>
    <lineage>
        <taxon>Eukaryota</taxon>
        <taxon>Fungi</taxon>
        <taxon>Dikarya</taxon>
        <taxon>Ascomycota</taxon>
        <taxon>Saccharomycotina</taxon>
        <taxon>Pichiomycetes</taxon>
        <taxon>Pichiales</taxon>
        <taxon>Pichiaceae</taxon>
        <taxon>Ogataea</taxon>
    </lineage>
</organism>
<protein>
    <recommendedName>
        <fullName evidence="2">GST C-terminal domain-containing protein</fullName>
    </recommendedName>
</protein>
<dbReference type="InterPro" id="IPR050802">
    <property type="entry name" value="EF-GSTs"/>
</dbReference>
<sequence>MPIGTLYALSTSPRSTFLISLVKFTGLDIEIKSSSAPEFKEQFPLAKCPAYLGADGYHLTENLAIIKYISEISPKKYNWYGKDAKEEAKVWQWLSFFNSEFMSALCDWALPTMGILPYNAEQIQRGIDRLEKLAGLLEKQLAESKYLVGDEATLADLYASEYVKGSYSGLWDETWAKEHPGITRWLGQLKTDPIVGESLKNLKPAAKKNE</sequence>
<dbReference type="SUPFAM" id="SSF47616">
    <property type="entry name" value="GST C-terminal domain-like"/>
    <property type="match status" value="1"/>
</dbReference>
<dbReference type="InterPro" id="IPR036249">
    <property type="entry name" value="Thioredoxin-like_sf"/>
</dbReference>
<dbReference type="Gene3D" id="1.20.1050.10">
    <property type="match status" value="1"/>
</dbReference>
<dbReference type="SUPFAM" id="SSF52833">
    <property type="entry name" value="Thioredoxin-like"/>
    <property type="match status" value="1"/>
</dbReference>
<evidence type="ECO:0000313" key="3">
    <source>
        <dbReference type="EMBL" id="KAG7729842.1"/>
    </source>
</evidence>
<dbReference type="InterPro" id="IPR010987">
    <property type="entry name" value="Glutathione-S-Trfase_C-like"/>
</dbReference>